<keyword evidence="5 7" id="KW-1133">Transmembrane helix</keyword>
<comment type="similarity">
    <text evidence="7">Belongs to the binding-protein-dependent transport system permease family.</text>
</comment>
<dbReference type="CDD" id="cd06261">
    <property type="entry name" value="TM_PBP2"/>
    <property type="match status" value="1"/>
</dbReference>
<evidence type="ECO:0000259" key="8">
    <source>
        <dbReference type="PROSITE" id="PS50928"/>
    </source>
</evidence>
<dbReference type="InterPro" id="IPR000515">
    <property type="entry name" value="MetI-like"/>
</dbReference>
<name>A0A949K0Y9_9FIRM</name>
<dbReference type="GO" id="GO:0005886">
    <property type="term" value="C:plasma membrane"/>
    <property type="evidence" value="ECO:0007669"/>
    <property type="project" value="UniProtKB-SubCell"/>
</dbReference>
<evidence type="ECO:0000313" key="10">
    <source>
        <dbReference type="Proteomes" id="UP000712157"/>
    </source>
</evidence>
<keyword evidence="10" id="KW-1185">Reference proteome</keyword>
<keyword evidence="2 7" id="KW-0813">Transport</keyword>
<protein>
    <submittedName>
        <fullName evidence="9">ABC transporter permease</fullName>
    </submittedName>
</protein>
<reference evidence="9" key="1">
    <citation type="submission" date="2021-06" db="EMBL/GenBank/DDBJ databases">
        <title>Description of novel taxa of the family Lachnospiraceae.</title>
        <authorList>
            <person name="Chaplin A.V."/>
            <person name="Sokolova S.R."/>
            <person name="Pikina A.P."/>
            <person name="Korzhanova M."/>
            <person name="Belova V."/>
            <person name="Korostin D."/>
            <person name="Efimov B.A."/>
        </authorList>
    </citation>
    <scope>NUCLEOTIDE SEQUENCE</scope>
    <source>
        <strain evidence="9">ASD5720</strain>
    </source>
</reference>
<comment type="caution">
    <text evidence="9">The sequence shown here is derived from an EMBL/GenBank/DDBJ whole genome shotgun (WGS) entry which is preliminary data.</text>
</comment>
<sequence>MSKQQVRDKVSTILFAMLSVCLLLLVWQLAVSGTTLGKMFPKPIPVFQKFVESLTVPIGQYTLVQHAVFSLYRVFVGFVSGAVVGVILGIAMGRIPVIDAIVKPIFNLIRPIPGVAWIPMAILWFGIGETTKYFIIFMGGFANVLLNTYAGARDVDKQLIGAAQMLGANRRQIFVHIVLPASVPYIFAGLQVSLSTSWMAVLAAEMVCAQEGVGYLITGGMNSGNTTQILVGMLAIGLIGLILATLMRYAEKRLCSWKIRGN</sequence>
<dbReference type="RefSeq" id="WP_158346982.1">
    <property type="nucleotide sequence ID" value="NZ_JAHQCW010000024.1"/>
</dbReference>
<evidence type="ECO:0000313" key="9">
    <source>
        <dbReference type="EMBL" id="MBU9737709.1"/>
    </source>
</evidence>
<dbReference type="AlphaFoldDB" id="A0A949K0Y9"/>
<gene>
    <name evidence="9" type="ORF">KTH89_14275</name>
</gene>
<keyword evidence="4 7" id="KW-0812">Transmembrane</keyword>
<proteinExistence type="inferred from homology"/>
<evidence type="ECO:0000256" key="1">
    <source>
        <dbReference type="ARBA" id="ARBA00004651"/>
    </source>
</evidence>
<keyword evidence="6 7" id="KW-0472">Membrane</keyword>
<dbReference type="PANTHER" id="PTHR30151:SF0">
    <property type="entry name" value="ABC TRANSPORTER PERMEASE PROTEIN MJ0413-RELATED"/>
    <property type="match status" value="1"/>
</dbReference>
<evidence type="ECO:0000256" key="4">
    <source>
        <dbReference type="ARBA" id="ARBA00022692"/>
    </source>
</evidence>
<feature type="transmembrane region" description="Helical" evidence="7">
    <location>
        <begin position="71"/>
        <end position="93"/>
    </location>
</feature>
<dbReference type="PANTHER" id="PTHR30151">
    <property type="entry name" value="ALKANE SULFONATE ABC TRANSPORTER-RELATED, MEMBRANE SUBUNIT"/>
    <property type="match status" value="1"/>
</dbReference>
<feature type="transmembrane region" description="Helical" evidence="7">
    <location>
        <begin position="12"/>
        <end position="30"/>
    </location>
</feature>
<dbReference type="FunFam" id="1.10.3720.10:FF:000003">
    <property type="entry name" value="Aliphatic sulfonate ABC transporter permease"/>
    <property type="match status" value="1"/>
</dbReference>
<organism evidence="9 10">
    <name type="scientific">Diplocloster agilis</name>
    <dbReference type="NCBI Taxonomy" id="2850323"/>
    <lineage>
        <taxon>Bacteria</taxon>
        <taxon>Bacillati</taxon>
        <taxon>Bacillota</taxon>
        <taxon>Clostridia</taxon>
        <taxon>Lachnospirales</taxon>
        <taxon>Lachnospiraceae</taxon>
        <taxon>Diplocloster</taxon>
    </lineage>
</organism>
<dbReference type="Gene3D" id="1.10.3720.10">
    <property type="entry name" value="MetI-like"/>
    <property type="match status" value="1"/>
</dbReference>
<dbReference type="SUPFAM" id="SSF161098">
    <property type="entry name" value="MetI-like"/>
    <property type="match status" value="1"/>
</dbReference>
<feature type="transmembrane region" description="Helical" evidence="7">
    <location>
        <begin position="229"/>
        <end position="250"/>
    </location>
</feature>
<comment type="subcellular location">
    <subcellularLocation>
        <location evidence="1 7">Cell membrane</location>
        <topology evidence="1 7">Multi-pass membrane protein</topology>
    </subcellularLocation>
</comment>
<feature type="domain" description="ABC transmembrane type-1" evidence="8">
    <location>
        <begin position="67"/>
        <end position="247"/>
    </location>
</feature>
<dbReference type="EMBL" id="JAHQCW010000024">
    <property type="protein sequence ID" value="MBU9737709.1"/>
    <property type="molecule type" value="Genomic_DNA"/>
</dbReference>
<evidence type="ECO:0000256" key="6">
    <source>
        <dbReference type="ARBA" id="ARBA00023136"/>
    </source>
</evidence>
<accession>A0A949K0Y9</accession>
<evidence type="ECO:0000256" key="5">
    <source>
        <dbReference type="ARBA" id="ARBA00022989"/>
    </source>
</evidence>
<dbReference type="Pfam" id="PF00528">
    <property type="entry name" value="BPD_transp_1"/>
    <property type="match status" value="1"/>
</dbReference>
<evidence type="ECO:0000256" key="2">
    <source>
        <dbReference type="ARBA" id="ARBA00022448"/>
    </source>
</evidence>
<dbReference type="PROSITE" id="PS50928">
    <property type="entry name" value="ABC_TM1"/>
    <property type="match status" value="1"/>
</dbReference>
<evidence type="ECO:0000256" key="7">
    <source>
        <dbReference type="RuleBase" id="RU363032"/>
    </source>
</evidence>
<feature type="transmembrane region" description="Helical" evidence="7">
    <location>
        <begin position="133"/>
        <end position="152"/>
    </location>
</feature>
<feature type="transmembrane region" description="Helical" evidence="7">
    <location>
        <begin position="105"/>
        <end position="127"/>
    </location>
</feature>
<dbReference type="Proteomes" id="UP000712157">
    <property type="component" value="Unassembled WGS sequence"/>
</dbReference>
<feature type="transmembrane region" description="Helical" evidence="7">
    <location>
        <begin position="173"/>
        <end position="192"/>
    </location>
</feature>
<dbReference type="InterPro" id="IPR035906">
    <property type="entry name" value="MetI-like_sf"/>
</dbReference>
<keyword evidence="3" id="KW-1003">Cell membrane</keyword>
<dbReference type="GO" id="GO:0042918">
    <property type="term" value="P:alkanesulfonate transmembrane transport"/>
    <property type="evidence" value="ECO:0007669"/>
    <property type="project" value="UniProtKB-ARBA"/>
</dbReference>
<evidence type="ECO:0000256" key="3">
    <source>
        <dbReference type="ARBA" id="ARBA00022475"/>
    </source>
</evidence>